<organism evidence="2 3">
    <name type="scientific">Prorocentrum cordatum</name>
    <dbReference type="NCBI Taxonomy" id="2364126"/>
    <lineage>
        <taxon>Eukaryota</taxon>
        <taxon>Sar</taxon>
        <taxon>Alveolata</taxon>
        <taxon>Dinophyceae</taxon>
        <taxon>Prorocentrales</taxon>
        <taxon>Prorocentraceae</taxon>
        <taxon>Prorocentrum</taxon>
    </lineage>
</organism>
<keyword evidence="3" id="KW-1185">Reference proteome</keyword>
<evidence type="ECO:0000313" key="3">
    <source>
        <dbReference type="Proteomes" id="UP001189429"/>
    </source>
</evidence>
<name>A0ABN9R504_9DINO</name>
<protein>
    <recommendedName>
        <fullName evidence="4">Poly(ADP-ribose) glycohydrolase</fullName>
    </recommendedName>
</protein>
<dbReference type="Proteomes" id="UP001189429">
    <property type="component" value="Unassembled WGS sequence"/>
</dbReference>
<sequence>MASDFLGNFRKLSDAYSASNLLTRKTSGLSVFAEAFEMGKVHQALQEELSKTQNGQLAHVSRRDRIYVTSLSAFLPDFAVACSVLGKAALLGTVSDHIPVMAAIRRFYPAEFPQIPSWIGRHPICHTGLAFLSGGLDGALPTVDQATAVRCLAGGAPRRALPAAARPTRPGPPRRAEGGAAGAAPPPGNWTQSGGLGALAEELRRRGGDSAPPAPGRAFDRFERFRARPIAAAMAAHCRVCLARGVAGLALPGSEVCGAHRPLGAAAADVAFPPPAADALGENWRSTFRARPLDARLRRQWLLDERRARAEHGGPSLPSADDSRWRLRLSDVQGALDGGTCANTVAYSACAFSTLSFLAQLGAPPSGWAKLEAEALQMLFLVRTGGRRLLLFTAGSGLQNGRRDSDRWARGLPEHIMLDRVMSTSPAISQLCAPRVLAACIRTLWNCWATSRRFQRRATCFFGCSGG</sequence>
<comment type="caution">
    <text evidence="2">The sequence shown here is derived from an EMBL/GenBank/DDBJ whole genome shotgun (WGS) entry which is preliminary data.</text>
</comment>
<accession>A0ABN9R504</accession>
<feature type="region of interest" description="Disordered" evidence="1">
    <location>
        <begin position="160"/>
        <end position="195"/>
    </location>
</feature>
<dbReference type="EMBL" id="CAUYUJ010005502">
    <property type="protein sequence ID" value="CAK0813872.1"/>
    <property type="molecule type" value="Genomic_DNA"/>
</dbReference>
<gene>
    <name evidence="2" type="ORF">PCOR1329_LOCUS17654</name>
</gene>
<proteinExistence type="predicted"/>
<evidence type="ECO:0000313" key="2">
    <source>
        <dbReference type="EMBL" id="CAK0813872.1"/>
    </source>
</evidence>
<evidence type="ECO:0008006" key="4">
    <source>
        <dbReference type="Google" id="ProtNLM"/>
    </source>
</evidence>
<evidence type="ECO:0000256" key="1">
    <source>
        <dbReference type="SAM" id="MobiDB-lite"/>
    </source>
</evidence>
<reference evidence="2" key="1">
    <citation type="submission" date="2023-10" db="EMBL/GenBank/DDBJ databases">
        <authorList>
            <person name="Chen Y."/>
            <person name="Shah S."/>
            <person name="Dougan E. K."/>
            <person name="Thang M."/>
            <person name="Chan C."/>
        </authorList>
    </citation>
    <scope>NUCLEOTIDE SEQUENCE [LARGE SCALE GENOMIC DNA]</scope>
</reference>